<evidence type="ECO:0000256" key="4">
    <source>
        <dbReference type="ARBA" id="ARBA00022695"/>
    </source>
</evidence>
<evidence type="ECO:0000256" key="14">
    <source>
        <dbReference type="SAM" id="MobiDB-lite"/>
    </source>
</evidence>
<keyword evidence="8 13" id="KW-0862">Zinc</keyword>
<dbReference type="InterPro" id="IPR006171">
    <property type="entry name" value="TOPRIM_dom"/>
</dbReference>
<dbReference type="HAMAP" id="MF_00974">
    <property type="entry name" value="DNA_primase_DnaG"/>
    <property type="match status" value="1"/>
</dbReference>
<dbReference type="CDD" id="cd03364">
    <property type="entry name" value="TOPRIM_DnaG_primases"/>
    <property type="match status" value="1"/>
</dbReference>
<dbReference type="EMBL" id="JAVLVU010000001">
    <property type="protein sequence ID" value="MDT3404419.1"/>
    <property type="molecule type" value="Genomic_DNA"/>
</dbReference>
<evidence type="ECO:0000256" key="3">
    <source>
        <dbReference type="ARBA" id="ARBA00022679"/>
    </source>
</evidence>
<dbReference type="EC" id="2.7.7.101" evidence="12"/>
<keyword evidence="17" id="KW-1185">Reference proteome</keyword>
<comment type="similarity">
    <text evidence="12 13">Belongs to the DnaG primase family.</text>
</comment>
<comment type="function">
    <text evidence="12 13">RNA polymerase that catalyzes the synthesis of short RNA molecules used as primers for DNA polymerase during DNA replication.</text>
</comment>
<sequence length="685" mass="77720">MFLNRLKLLTFMVGGIKCLPLQPCFLAHMITKVTIDRIMEAVDIVEVIGEFVQLKKRGANYVGLSPFANEKTPSFTVSPAKGIFKDFSTGKGGSAVTFLMELEKFSYPEALKWLAKKYGIEVEELQDKPENIEADNRRESLMVVSNYAARFFQEAMWETPEGKSIGLSYFRERGFTNETIKKFELGYSPDQWEAFTSEAIKNAYQPDFLIESGLSVKRDNGTLYDRYRGRVMFPIHGFTGRVIAFGGRTLKTDKNVPKYVNSPESEIYHKSNVLYGLYFAKKSIRDEDNCYLVEGYADVLSVHQAGIENVVASSGTSLTVEQIRLIGRFTKNITILYDGDAAGIKASLRGLDLILEEGLNVKVVSFPNGDDPDSYIRKVGSSAFKTHIEQNKKDFILYKTSILLKEAGNDPIQRANVIREIVESIAKIPDSIKASVFIRECSQQLQIDERILLSELNKMKLGRAKKEQQKQQSRPEQQAEALEGNPYGDMPPPDELGYYDEQAAPSKSVEASLNQEREIIRLLLVYGHQIINWDNITNIYIGPFIIAELADVEFENPACKNFVALYKQQLENGVLPEEKFFIHHPEKEMVDLAVDMLSTKYTLSENWYNMHKIFISGEEANMKGTILGAIFHLKKQKVGKILDQLRTELQNTQDPIDQDAIMGRYLQMKKIEKHISDFLGSVIIK</sequence>
<evidence type="ECO:0000313" key="17">
    <source>
        <dbReference type="Proteomes" id="UP001258315"/>
    </source>
</evidence>
<evidence type="ECO:0000256" key="6">
    <source>
        <dbReference type="ARBA" id="ARBA00022723"/>
    </source>
</evidence>
<dbReference type="Pfam" id="PF13155">
    <property type="entry name" value="Toprim_2"/>
    <property type="match status" value="1"/>
</dbReference>
<keyword evidence="5 12" id="KW-0235">DNA replication</keyword>
<keyword evidence="6 13" id="KW-0479">Metal-binding</keyword>
<dbReference type="PANTHER" id="PTHR30313:SF2">
    <property type="entry name" value="DNA PRIMASE"/>
    <property type="match status" value="1"/>
</dbReference>
<dbReference type="Gene3D" id="3.90.580.10">
    <property type="entry name" value="Zinc finger, CHC2-type domain"/>
    <property type="match status" value="1"/>
</dbReference>
<comment type="cofactor">
    <cofactor evidence="13">
        <name>Zn(2+)</name>
        <dbReference type="ChEBI" id="CHEBI:29105"/>
    </cofactor>
    <text evidence="13">Binds 1 zinc ion per monomer.</text>
</comment>
<proteinExistence type="inferred from homology"/>
<evidence type="ECO:0000256" key="12">
    <source>
        <dbReference type="HAMAP-Rule" id="MF_00974"/>
    </source>
</evidence>
<evidence type="ECO:0000256" key="9">
    <source>
        <dbReference type="ARBA" id="ARBA00022842"/>
    </source>
</evidence>
<feature type="region of interest" description="Disordered" evidence="14">
    <location>
        <begin position="463"/>
        <end position="500"/>
    </location>
</feature>
<dbReference type="InterPro" id="IPR002694">
    <property type="entry name" value="Znf_CHC2"/>
</dbReference>
<dbReference type="SMART" id="SM00400">
    <property type="entry name" value="ZnF_CHCC"/>
    <property type="match status" value="1"/>
</dbReference>
<comment type="caution">
    <text evidence="12">Lacks conserved residue(s) required for the propagation of feature annotation.</text>
</comment>
<dbReference type="SUPFAM" id="SSF57783">
    <property type="entry name" value="Zinc beta-ribbon"/>
    <property type="match status" value="1"/>
</dbReference>
<dbReference type="Pfam" id="PF01807">
    <property type="entry name" value="Zn_ribbon_DnaG"/>
    <property type="match status" value="1"/>
</dbReference>
<dbReference type="NCBIfam" id="TIGR01391">
    <property type="entry name" value="dnaG"/>
    <property type="match status" value="1"/>
</dbReference>
<dbReference type="InterPro" id="IPR050219">
    <property type="entry name" value="DnaG_primase"/>
</dbReference>
<dbReference type="PANTHER" id="PTHR30313">
    <property type="entry name" value="DNA PRIMASE"/>
    <property type="match status" value="1"/>
</dbReference>
<dbReference type="SMART" id="SM00493">
    <property type="entry name" value="TOPRIM"/>
    <property type="match status" value="1"/>
</dbReference>
<comment type="subunit">
    <text evidence="12">Monomer. Interacts with DnaB.</text>
</comment>
<reference evidence="17" key="1">
    <citation type="submission" date="2023-07" db="EMBL/GenBank/DDBJ databases">
        <title>Functional and genomic diversity of the sorghum phyllosphere microbiome.</title>
        <authorList>
            <person name="Shade A."/>
        </authorList>
    </citation>
    <scope>NUCLEOTIDE SEQUENCE [LARGE SCALE GENOMIC DNA]</scope>
    <source>
        <strain evidence="17">SORGH_AS_0422</strain>
    </source>
</reference>
<dbReference type="Proteomes" id="UP001258315">
    <property type="component" value="Unassembled WGS sequence"/>
</dbReference>
<keyword evidence="9" id="KW-0460">Magnesium</keyword>
<dbReference type="Gene3D" id="3.90.980.10">
    <property type="entry name" value="DNA primase, catalytic core, N-terminal domain"/>
    <property type="match status" value="1"/>
</dbReference>
<dbReference type="InterPro" id="IPR037068">
    <property type="entry name" value="DNA_primase_core_N_sf"/>
</dbReference>
<keyword evidence="7" id="KW-0863">Zinc-finger</keyword>
<dbReference type="InterPro" id="IPR036977">
    <property type="entry name" value="DNA_primase_Znf_CHC2"/>
</dbReference>
<dbReference type="InterPro" id="IPR019475">
    <property type="entry name" value="DNA_primase_DnaB-bd"/>
</dbReference>
<dbReference type="InterPro" id="IPR006295">
    <property type="entry name" value="DNA_primase_DnaG"/>
</dbReference>
<keyword evidence="4 12" id="KW-0548">Nucleotidyltransferase</keyword>
<evidence type="ECO:0000259" key="15">
    <source>
        <dbReference type="PROSITE" id="PS50880"/>
    </source>
</evidence>
<dbReference type="PIRSF" id="PIRSF002811">
    <property type="entry name" value="DnaG"/>
    <property type="match status" value="1"/>
</dbReference>
<evidence type="ECO:0000256" key="13">
    <source>
        <dbReference type="PIRNR" id="PIRNR002811"/>
    </source>
</evidence>
<keyword evidence="1 12" id="KW-0240">DNA-directed RNA polymerase</keyword>
<evidence type="ECO:0000256" key="11">
    <source>
        <dbReference type="ARBA" id="ARBA00023163"/>
    </source>
</evidence>
<keyword evidence="10 12" id="KW-0238">DNA-binding</keyword>
<dbReference type="InterPro" id="IPR013264">
    <property type="entry name" value="DNAG_N"/>
</dbReference>
<protein>
    <recommendedName>
        <fullName evidence="12 13">DNA primase</fullName>
        <ecNumber evidence="12">2.7.7.101</ecNumber>
    </recommendedName>
</protein>
<evidence type="ECO:0000256" key="1">
    <source>
        <dbReference type="ARBA" id="ARBA00022478"/>
    </source>
</evidence>
<dbReference type="GO" id="GO:0016779">
    <property type="term" value="F:nucleotidyltransferase activity"/>
    <property type="evidence" value="ECO:0007669"/>
    <property type="project" value="UniProtKB-KW"/>
</dbReference>
<evidence type="ECO:0000256" key="7">
    <source>
        <dbReference type="ARBA" id="ARBA00022771"/>
    </source>
</evidence>
<evidence type="ECO:0000256" key="2">
    <source>
        <dbReference type="ARBA" id="ARBA00022515"/>
    </source>
</evidence>
<name>A0ABU3GXC1_9SPHI</name>
<comment type="catalytic activity">
    <reaction evidence="12">
        <text>ssDNA + n NTP = ssDNA/pppN(pN)n-1 hybrid + (n-1) diphosphate.</text>
        <dbReference type="EC" id="2.7.7.101"/>
    </reaction>
</comment>
<evidence type="ECO:0000313" key="16">
    <source>
        <dbReference type="EMBL" id="MDT3404419.1"/>
    </source>
</evidence>
<keyword evidence="11 12" id="KW-0804">Transcription</keyword>
<keyword evidence="2 12" id="KW-0639">Primosome</keyword>
<dbReference type="SUPFAM" id="SSF56731">
    <property type="entry name" value="DNA primase core"/>
    <property type="match status" value="1"/>
</dbReference>
<dbReference type="Pfam" id="PF10410">
    <property type="entry name" value="DnaB_bind"/>
    <property type="match status" value="1"/>
</dbReference>
<dbReference type="Pfam" id="PF08275">
    <property type="entry name" value="DNAG_N"/>
    <property type="match status" value="1"/>
</dbReference>
<gene>
    <name evidence="12" type="primary">dnaG</name>
    <name evidence="16" type="ORF">QE417_003491</name>
</gene>
<evidence type="ECO:0000256" key="10">
    <source>
        <dbReference type="ARBA" id="ARBA00023125"/>
    </source>
</evidence>
<comment type="caution">
    <text evidence="16">The sequence shown here is derived from an EMBL/GenBank/DDBJ whole genome shotgun (WGS) entry which is preliminary data.</text>
</comment>
<dbReference type="InterPro" id="IPR030846">
    <property type="entry name" value="DnaG_bac"/>
</dbReference>
<evidence type="ECO:0000256" key="8">
    <source>
        <dbReference type="ARBA" id="ARBA00022833"/>
    </source>
</evidence>
<keyword evidence="3 12" id="KW-0808">Transferase</keyword>
<feature type="compositionally biased region" description="Low complexity" evidence="14">
    <location>
        <begin position="470"/>
        <end position="480"/>
    </location>
</feature>
<organism evidence="16 17">
    <name type="scientific">Mucilaginibacter terrae</name>
    <dbReference type="NCBI Taxonomy" id="1955052"/>
    <lineage>
        <taxon>Bacteria</taxon>
        <taxon>Pseudomonadati</taxon>
        <taxon>Bacteroidota</taxon>
        <taxon>Sphingobacteriia</taxon>
        <taxon>Sphingobacteriales</taxon>
        <taxon>Sphingobacteriaceae</taxon>
        <taxon>Mucilaginibacter</taxon>
    </lineage>
</organism>
<feature type="domain" description="Toprim" evidence="15">
    <location>
        <begin position="288"/>
        <end position="369"/>
    </location>
</feature>
<dbReference type="InterPro" id="IPR034151">
    <property type="entry name" value="TOPRIM_DnaG_bac"/>
</dbReference>
<accession>A0ABU3GXC1</accession>
<evidence type="ECO:0000256" key="5">
    <source>
        <dbReference type="ARBA" id="ARBA00022705"/>
    </source>
</evidence>
<dbReference type="Gene3D" id="3.40.1360.10">
    <property type="match status" value="1"/>
</dbReference>
<dbReference type="PROSITE" id="PS50880">
    <property type="entry name" value="TOPRIM"/>
    <property type="match status" value="1"/>
</dbReference>